<feature type="transmembrane region" description="Helical" evidence="8">
    <location>
        <begin position="108"/>
        <end position="128"/>
    </location>
</feature>
<organism evidence="10 11">
    <name type="scientific">Cyclotella atomus</name>
    <dbReference type="NCBI Taxonomy" id="382360"/>
    <lineage>
        <taxon>Eukaryota</taxon>
        <taxon>Sar</taxon>
        <taxon>Stramenopiles</taxon>
        <taxon>Ochrophyta</taxon>
        <taxon>Bacillariophyta</taxon>
        <taxon>Coscinodiscophyceae</taxon>
        <taxon>Thalassiosirophycidae</taxon>
        <taxon>Stephanodiscales</taxon>
        <taxon>Stephanodiscaceae</taxon>
        <taxon>Cyclotella</taxon>
    </lineage>
</organism>
<feature type="transmembrane region" description="Helical" evidence="8">
    <location>
        <begin position="423"/>
        <end position="443"/>
    </location>
</feature>
<keyword evidence="5 8" id="KW-0812">Transmembrane</keyword>
<comment type="pathway">
    <text evidence="2">Secondary metabolite biosynthesis.</text>
</comment>
<evidence type="ECO:0000259" key="9">
    <source>
        <dbReference type="Pfam" id="PF13813"/>
    </source>
</evidence>
<dbReference type="PANTHER" id="PTHR31595:SF57">
    <property type="entry name" value="OS04G0481900 PROTEIN"/>
    <property type="match status" value="1"/>
</dbReference>
<keyword evidence="7 8" id="KW-0472">Membrane</keyword>
<dbReference type="Pfam" id="PF13813">
    <property type="entry name" value="MBOAT_2"/>
    <property type="match status" value="1"/>
</dbReference>
<dbReference type="InterPro" id="IPR032805">
    <property type="entry name" value="Wax_synthase_dom"/>
</dbReference>
<feature type="transmembrane region" description="Helical" evidence="8">
    <location>
        <begin position="231"/>
        <end position="250"/>
    </location>
</feature>
<comment type="subcellular location">
    <subcellularLocation>
        <location evidence="1">Membrane</location>
        <topology evidence="1">Multi-pass membrane protein</topology>
    </subcellularLocation>
</comment>
<evidence type="ECO:0000256" key="4">
    <source>
        <dbReference type="ARBA" id="ARBA00022679"/>
    </source>
</evidence>
<evidence type="ECO:0000256" key="2">
    <source>
        <dbReference type="ARBA" id="ARBA00005179"/>
    </source>
</evidence>
<feature type="transmembrane region" description="Helical" evidence="8">
    <location>
        <begin position="394"/>
        <end position="416"/>
    </location>
</feature>
<protein>
    <recommendedName>
        <fullName evidence="9">Wax synthase domain-containing protein</fullName>
    </recommendedName>
</protein>
<proteinExistence type="inferred from homology"/>
<dbReference type="InterPro" id="IPR044851">
    <property type="entry name" value="Wax_synthase"/>
</dbReference>
<feature type="transmembrane region" description="Helical" evidence="8">
    <location>
        <begin position="270"/>
        <end position="297"/>
    </location>
</feature>
<evidence type="ECO:0000313" key="10">
    <source>
        <dbReference type="EMBL" id="KAL3790168.1"/>
    </source>
</evidence>
<reference evidence="10 11" key="1">
    <citation type="submission" date="2024-10" db="EMBL/GenBank/DDBJ databases">
        <title>Updated reference genomes for cyclostephanoid diatoms.</title>
        <authorList>
            <person name="Roberts W.R."/>
            <person name="Alverson A.J."/>
        </authorList>
    </citation>
    <scope>NUCLEOTIDE SEQUENCE [LARGE SCALE GENOMIC DNA]</scope>
    <source>
        <strain evidence="10 11">AJA010-31</strain>
    </source>
</reference>
<dbReference type="GO" id="GO:0016020">
    <property type="term" value="C:membrane"/>
    <property type="evidence" value="ECO:0007669"/>
    <property type="project" value="UniProtKB-SubCell"/>
</dbReference>
<feature type="domain" description="Wax synthase" evidence="9">
    <location>
        <begin position="301"/>
        <end position="378"/>
    </location>
</feature>
<name>A0ABD3PQ69_9STRA</name>
<comment type="caution">
    <text evidence="10">The sequence shown here is derived from an EMBL/GenBank/DDBJ whole genome shotgun (WGS) entry which is preliminary data.</text>
</comment>
<accession>A0ABD3PQ69</accession>
<dbReference type="GO" id="GO:0016740">
    <property type="term" value="F:transferase activity"/>
    <property type="evidence" value="ECO:0007669"/>
    <property type="project" value="UniProtKB-KW"/>
</dbReference>
<feature type="transmembrane region" description="Helical" evidence="8">
    <location>
        <begin position="168"/>
        <end position="189"/>
    </location>
</feature>
<evidence type="ECO:0000256" key="3">
    <source>
        <dbReference type="ARBA" id="ARBA00007282"/>
    </source>
</evidence>
<gene>
    <name evidence="10" type="ORF">ACHAWO_012950</name>
</gene>
<feature type="transmembrane region" description="Helical" evidence="8">
    <location>
        <begin position="59"/>
        <end position="87"/>
    </location>
</feature>
<dbReference type="PANTHER" id="PTHR31595">
    <property type="entry name" value="LONG-CHAIN-ALCOHOL O-FATTY-ACYLTRANSFERASE 3-RELATED"/>
    <property type="match status" value="1"/>
</dbReference>
<keyword evidence="6 8" id="KW-1133">Transmembrane helix</keyword>
<evidence type="ECO:0000256" key="6">
    <source>
        <dbReference type="ARBA" id="ARBA00022989"/>
    </source>
</evidence>
<evidence type="ECO:0000256" key="7">
    <source>
        <dbReference type="ARBA" id="ARBA00023136"/>
    </source>
</evidence>
<comment type="similarity">
    <text evidence="3">Belongs to the wax synthase family.</text>
</comment>
<evidence type="ECO:0000256" key="8">
    <source>
        <dbReference type="SAM" id="Phobius"/>
    </source>
</evidence>
<evidence type="ECO:0000256" key="5">
    <source>
        <dbReference type="ARBA" id="ARBA00022692"/>
    </source>
</evidence>
<evidence type="ECO:0000313" key="11">
    <source>
        <dbReference type="Proteomes" id="UP001530400"/>
    </source>
</evidence>
<keyword evidence="11" id="KW-1185">Reference proteome</keyword>
<feature type="transmembrane region" description="Helical" evidence="8">
    <location>
        <begin position="351"/>
        <end position="374"/>
    </location>
</feature>
<keyword evidence="4" id="KW-0808">Transferase</keyword>
<dbReference type="Proteomes" id="UP001530400">
    <property type="component" value="Unassembled WGS sequence"/>
</dbReference>
<sequence length="467" mass="53077">MAAHIGRYIGETLLFSTYLESDIRPSLLTFSIPPFITRALLGDGHQNAKIGLIMLSYKFWISLIMVVLIGSAFNLVVAIASYYFIVLPRKRREQRHKKDGKDSNINSGIMTYLFGFGVVMPVAVYYPYFCIPIFGIRNKVLKFFFGVQSITTFFRCSEGMMHCSALLIILYNFLYLAFSFIIAMFGYLPMYVDDSLYNIIIYNLFPVEPKFNVKGPLKSTWNQVWGYAKKFSLFIIVLGGYSSFLSAYNYEPFEVGDGVSFWDIGQLSNNALIALLFQLYLTTFGYGLFTITSLCGIQQGPMMLNPIFESTSPSDFWGRKWNMVVHGLLKRGVYKPVRSLSQSTIPKYSRFTASMAAFVASGVFHEWLLSVIFLPEETPSSVYAFHQPTYGQATAFFVWNAIIIALEYSIGGAVVFQLMKNNLHPTVLSLFVSLTALPMAHWFTHDYVKSDFFHDGQIAFPMVILKR</sequence>
<dbReference type="AlphaFoldDB" id="A0ABD3PQ69"/>
<evidence type="ECO:0000256" key="1">
    <source>
        <dbReference type="ARBA" id="ARBA00004141"/>
    </source>
</evidence>
<dbReference type="EMBL" id="JALLPJ020000508">
    <property type="protein sequence ID" value="KAL3790168.1"/>
    <property type="molecule type" value="Genomic_DNA"/>
</dbReference>